<protein>
    <submittedName>
        <fullName evidence="1">Uncharacterized protein</fullName>
    </submittedName>
</protein>
<gene>
    <name evidence="1" type="ORF">WN51_02000</name>
</gene>
<dbReference type="OrthoDB" id="10505868at2759"/>
<sequence>MNSKNVIDDREMRYVDIWKMAVEVIRNSTRLIPDRFIHVDQHRGPLLFHETITTRRSSSRVKAAC</sequence>
<reference evidence="1 2" key="1">
    <citation type="submission" date="2015-07" db="EMBL/GenBank/DDBJ databases">
        <title>The genome of Melipona quadrifasciata.</title>
        <authorList>
            <person name="Pan H."/>
            <person name="Kapheim K."/>
        </authorList>
    </citation>
    <scope>NUCLEOTIDE SEQUENCE [LARGE SCALE GENOMIC DNA]</scope>
    <source>
        <strain evidence="1">0111107301</strain>
        <tissue evidence="1">Whole body</tissue>
    </source>
</reference>
<dbReference type="EMBL" id="KQ435698">
    <property type="protein sequence ID" value="KOX80712.1"/>
    <property type="molecule type" value="Genomic_DNA"/>
</dbReference>
<dbReference type="Proteomes" id="UP000053105">
    <property type="component" value="Unassembled WGS sequence"/>
</dbReference>
<name>A0A0N0BKK1_9HYME</name>
<keyword evidence="2" id="KW-1185">Reference proteome</keyword>
<accession>A0A0N0BKK1</accession>
<evidence type="ECO:0000313" key="2">
    <source>
        <dbReference type="Proteomes" id="UP000053105"/>
    </source>
</evidence>
<proteinExistence type="predicted"/>
<evidence type="ECO:0000313" key="1">
    <source>
        <dbReference type="EMBL" id="KOX80712.1"/>
    </source>
</evidence>
<organism evidence="1 2">
    <name type="scientific">Melipona quadrifasciata</name>
    <dbReference type="NCBI Taxonomy" id="166423"/>
    <lineage>
        <taxon>Eukaryota</taxon>
        <taxon>Metazoa</taxon>
        <taxon>Ecdysozoa</taxon>
        <taxon>Arthropoda</taxon>
        <taxon>Hexapoda</taxon>
        <taxon>Insecta</taxon>
        <taxon>Pterygota</taxon>
        <taxon>Neoptera</taxon>
        <taxon>Endopterygota</taxon>
        <taxon>Hymenoptera</taxon>
        <taxon>Apocrita</taxon>
        <taxon>Aculeata</taxon>
        <taxon>Apoidea</taxon>
        <taxon>Anthophila</taxon>
        <taxon>Apidae</taxon>
        <taxon>Melipona</taxon>
    </lineage>
</organism>
<dbReference type="AlphaFoldDB" id="A0A0N0BKK1"/>